<dbReference type="AlphaFoldDB" id="M6BC93"/>
<proteinExistence type="predicted"/>
<gene>
    <name evidence="1" type="ORF">LEP1GSC016_0922</name>
</gene>
<accession>M6BC93</accession>
<dbReference type="PATRIC" id="fig|1218567.3.peg.4348"/>
<evidence type="ECO:0000313" key="2">
    <source>
        <dbReference type="Proteomes" id="UP000011873"/>
    </source>
</evidence>
<dbReference type="EMBL" id="ANMU01000186">
    <property type="protein sequence ID" value="EMJ77347.1"/>
    <property type="molecule type" value="Genomic_DNA"/>
</dbReference>
<comment type="caution">
    <text evidence="1">The sequence shown here is derived from an EMBL/GenBank/DDBJ whole genome shotgun (WGS) entry which is preliminary data.</text>
</comment>
<sequence length="69" mass="8261">MPRVPICQSYTLSVNYGKKLIEKTISDYLIFYLRTHHMRYEIPFSQKCEEGELFTSTALYKLGFLREDF</sequence>
<protein>
    <submittedName>
        <fullName evidence="1">Uncharacterized protein</fullName>
    </submittedName>
</protein>
<dbReference type="Proteomes" id="UP000011873">
    <property type="component" value="Unassembled WGS sequence"/>
</dbReference>
<reference evidence="1 2" key="1">
    <citation type="submission" date="2013-01" db="EMBL/GenBank/DDBJ databases">
        <authorList>
            <person name="Harkins D.M."/>
            <person name="Durkin A.S."/>
            <person name="Brinkac L.M."/>
            <person name="Haft D.H."/>
            <person name="Selengut J.D."/>
            <person name="Sanka R."/>
            <person name="DePew J."/>
            <person name="Purushe J."/>
            <person name="Galloway R.L."/>
            <person name="Vinetz J.M."/>
            <person name="Sutton G.G."/>
            <person name="Nierman W.C."/>
            <person name="Fouts D.E."/>
        </authorList>
    </citation>
    <scope>NUCLEOTIDE SEQUENCE [LARGE SCALE GENOMIC DNA]</scope>
    <source>
        <strain evidence="1 2">Sponselee CDC</strain>
    </source>
</reference>
<organism evidence="1 2">
    <name type="scientific">Leptospira borgpetersenii serovar Hardjo-bovis str. Sponselee</name>
    <dbReference type="NCBI Taxonomy" id="1303729"/>
    <lineage>
        <taxon>Bacteria</taxon>
        <taxon>Pseudomonadati</taxon>
        <taxon>Spirochaetota</taxon>
        <taxon>Spirochaetia</taxon>
        <taxon>Leptospirales</taxon>
        <taxon>Leptospiraceae</taxon>
        <taxon>Leptospira</taxon>
    </lineage>
</organism>
<evidence type="ECO:0000313" key="1">
    <source>
        <dbReference type="EMBL" id="EMJ77347.1"/>
    </source>
</evidence>
<name>M6BC93_LEPBO</name>